<organism evidence="2 3">
    <name type="scientific">Devosia equisanguinis</name>
    <dbReference type="NCBI Taxonomy" id="2490941"/>
    <lineage>
        <taxon>Bacteria</taxon>
        <taxon>Pseudomonadati</taxon>
        <taxon>Pseudomonadota</taxon>
        <taxon>Alphaproteobacteria</taxon>
        <taxon>Hyphomicrobiales</taxon>
        <taxon>Devosiaceae</taxon>
        <taxon>Devosia</taxon>
    </lineage>
</organism>
<feature type="transmembrane region" description="Helical" evidence="1">
    <location>
        <begin position="77"/>
        <end position="98"/>
    </location>
</feature>
<dbReference type="AlphaFoldDB" id="A0A447IEG8"/>
<feature type="transmembrane region" description="Helical" evidence="1">
    <location>
        <begin position="12"/>
        <end position="33"/>
    </location>
</feature>
<sequence length="193" mass="22282">MDHFSAAEVFPHIRILLGTVIGLGLTRLLMKLAGFVQHPDKNPPSLLHLLWVGSLIIELVLFWWWQLALVRIETWTFGVTIFLVTYAMMLFFLCALLSPDSIAEYDSYEHYFLSRRKWFFGFFAAVAVLDVIDTLIKGPERFERMGPSYLAQPLGGILVCILGWNSRSRAVHLTIVCVHYVYQLFLVSRYFYG</sequence>
<evidence type="ECO:0000313" key="3">
    <source>
        <dbReference type="Proteomes" id="UP000268844"/>
    </source>
</evidence>
<evidence type="ECO:0000256" key="1">
    <source>
        <dbReference type="SAM" id="Phobius"/>
    </source>
</evidence>
<name>A0A447IEG8_9HYPH</name>
<keyword evidence="1" id="KW-0472">Membrane</keyword>
<keyword evidence="1" id="KW-0812">Transmembrane</keyword>
<feature type="transmembrane region" description="Helical" evidence="1">
    <location>
        <begin position="118"/>
        <end position="136"/>
    </location>
</feature>
<reference evidence="2 3" key="1">
    <citation type="submission" date="2018-12" db="EMBL/GenBank/DDBJ databases">
        <authorList>
            <person name="Criscuolo A."/>
        </authorList>
    </citation>
    <scope>NUCLEOTIDE SEQUENCE [LARGE SCALE GENOMIC DNA]</scope>
    <source>
        <strain evidence="2">ACIP1116281</strain>
    </source>
</reference>
<feature type="transmembrane region" description="Helical" evidence="1">
    <location>
        <begin position="170"/>
        <end position="192"/>
    </location>
</feature>
<dbReference type="OrthoDB" id="9803673at2"/>
<accession>A0A447IEG8</accession>
<keyword evidence="3" id="KW-1185">Reference proteome</keyword>
<keyword evidence="1" id="KW-1133">Transmembrane helix</keyword>
<evidence type="ECO:0000313" key="2">
    <source>
        <dbReference type="EMBL" id="VDS05851.1"/>
    </source>
</evidence>
<feature type="transmembrane region" description="Helical" evidence="1">
    <location>
        <begin position="45"/>
        <end position="65"/>
    </location>
</feature>
<gene>
    <name evidence="2" type="ORF">DEVEQU_02997</name>
</gene>
<protein>
    <submittedName>
        <fullName evidence="2">Uncharacterized protein</fullName>
    </submittedName>
</protein>
<proteinExistence type="predicted"/>
<dbReference type="RefSeq" id="WP_126151382.1">
    <property type="nucleotide sequence ID" value="NZ_JBHTMH010000001.1"/>
</dbReference>
<dbReference type="Proteomes" id="UP000268844">
    <property type="component" value="Unassembled WGS sequence"/>
</dbReference>
<dbReference type="EMBL" id="UZWD01000037">
    <property type="protein sequence ID" value="VDS05851.1"/>
    <property type="molecule type" value="Genomic_DNA"/>
</dbReference>
<feature type="transmembrane region" description="Helical" evidence="1">
    <location>
        <begin position="148"/>
        <end position="164"/>
    </location>
</feature>